<feature type="transmembrane region" description="Helical" evidence="1">
    <location>
        <begin position="229"/>
        <end position="252"/>
    </location>
</feature>
<accession>A0A2Z6E527</accession>
<gene>
    <name evidence="2" type="ORF">ALSL_1561</name>
</gene>
<feature type="transmembrane region" description="Helical" evidence="1">
    <location>
        <begin position="109"/>
        <end position="132"/>
    </location>
</feature>
<dbReference type="AlphaFoldDB" id="A0A2Z6E527"/>
<feature type="transmembrane region" description="Helical" evidence="1">
    <location>
        <begin position="63"/>
        <end position="88"/>
    </location>
</feature>
<evidence type="ECO:0000256" key="1">
    <source>
        <dbReference type="SAM" id="Phobius"/>
    </source>
</evidence>
<dbReference type="Proteomes" id="UP000270530">
    <property type="component" value="Chromosome"/>
</dbReference>
<evidence type="ECO:0000313" key="2">
    <source>
        <dbReference type="EMBL" id="BBD80216.1"/>
    </source>
</evidence>
<keyword evidence="1" id="KW-0812">Transmembrane</keyword>
<keyword evidence="1" id="KW-1133">Transmembrane helix</keyword>
<organism evidence="2 3">
    <name type="scientific">Aerosticca soli</name>
    <dbReference type="NCBI Taxonomy" id="2010829"/>
    <lineage>
        <taxon>Bacteria</taxon>
        <taxon>Pseudomonadati</taxon>
        <taxon>Pseudomonadota</taxon>
        <taxon>Gammaproteobacteria</taxon>
        <taxon>Lysobacterales</taxon>
        <taxon>Rhodanobacteraceae</taxon>
        <taxon>Aerosticca</taxon>
    </lineage>
</organism>
<dbReference type="EMBL" id="AP018560">
    <property type="protein sequence ID" value="BBD80216.1"/>
    <property type="molecule type" value="Genomic_DNA"/>
</dbReference>
<evidence type="ECO:0000313" key="3">
    <source>
        <dbReference type="Proteomes" id="UP000270530"/>
    </source>
</evidence>
<name>A0A2Z6E527_9GAMM</name>
<feature type="transmembrane region" description="Helical" evidence="1">
    <location>
        <begin position="152"/>
        <end position="168"/>
    </location>
</feature>
<keyword evidence="3" id="KW-1185">Reference proteome</keyword>
<evidence type="ECO:0008006" key="4">
    <source>
        <dbReference type="Google" id="ProtNLM"/>
    </source>
</evidence>
<proteinExistence type="predicted"/>
<reference evidence="3" key="2">
    <citation type="submission" date="2018-06" db="EMBL/GenBank/DDBJ databases">
        <title>Genome sequence of Rhodanobacteraceae bacterium strain Dysh456.</title>
        <authorList>
            <person name="Fukui M."/>
        </authorList>
    </citation>
    <scope>NUCLEOTIDE SEQUENCE [LARGE SCALE GENOMIC DNA]</scope>
    <source>
        <strain evidence="3">Dysh456</strain>
    </source>
</reference>
<dbReference type="KEGG" id="rbd:ALSL_1561"/>
<protein>
    <recommendedName>
        <fullName evidence="4">Transmembrane protein</fullName>
    </recommendedName>
</protein>
<reference evidence="3" key="1">
    <citation type="submission" date="2018-04" db="EMBL/GenBank/DDBJ databases">
        <authorList>
            <person name="Watanabe M."/>
            <person name="Kojima H."/>
        </authorList>
    </citation>
    <scope>NUCLEOTIDE SEQUENCE [LARGE SCALE GENOMIC DNA]</scope>
    <source>
        <strain evidence="3">Dysh456</strain>
    </source>
</reference>
<feature type="transmembrane region" description="Helical" evidence="1">
    <location>
        <begin position="200"/>
        <end position="223"/>
    </location>
</feature>
<keyword evidence="1" id="KW-0472">Membrane</keyword>
<sequence>MLLLWTVLSLAPTLVVALPFWQGLRGLLDHAVHADDWARHLDGLVLADLVHGLGEGAPWLRGAGLAATLLALLLAPLLAGMMVAAGRAERTLSLNQLLQCGVIEYARMFRLALVALLPYGLALALVAALAAMADAQAARAVRESQAAWADRGAFALGALVLWLAHAWVESARAAFIADPLLGSAIRALLRGAAQLGARPLATLGTYLGPTVPAVIVALALGVLRLHVPPLGVGGFVLAFLCTQALVAVLGWGRFARLLALARVARPIARGSLR</sequence>